<dbReference type="EMBL" id="JASSZA010000019">
    <property type="protein sequence ID" value="KAK2088048.1"/>
    <property type="molecule type" value="Genomic_DNA"/>
</dbReference>
<proteinExistence type="predicted"/>
<sequence length="52" mass="5516">SADPDDTVESPGDSDSRLLPTHRSSSSPFSPLIPRKLALSPYIPSALQHSAN</sequence>
<name>A0ABQ9TTD2_SAGOE</name>
<feature type="region of interest" description="Disordered" evidence="1">
    <location>
        <begin position="1"/>
        <end position="33"/>
    </location>
</feature>
<keyword evidence="3" id="KW-1185">Reference proteome</keyword>
<organism evidence="2 3">
    <name type="scientific">Saguinus oedipus</name>
    <name type="common">Cotton-top tamarin</name>
    <name type="synonym">Oedipomidas oedipus</name>
    <dbReference type="NCBI Taxonomy" id="9490"/>
    <lineage>
        <taxon>Eukaryota</taxon>
        <taxon>Metazoa</taxon>
        <taxon>Chordata</taxon>
        <taxon>Craniata</taxon>
        <taxon>Vertebrata</taxon>
        <taxon>Euteleostomi</taxon>
        <taxon>Mammalia</taxon>
        <taxon>Eutheria</taxon>
        <taxon>Euarchontoglires</taxon>
        <taxon>Primates</taxon>
        <taxon>Haplorrhini</taxon>
        <taxon>Platyrrhini</taxon>
        <taxon>Cebidae</taxon>
        <taxon>Callitrichinae</taxon>
        <taxon>Saguinus</taxon>
    </lineage>
</organism>
<accession>A0ABQ9TTD2</accession>
<gene>
    <name evidence="2" type="ORF">P7K49_033955</name>
</gene>
<comment type="caution">
    <text evidence="2">The sequence shown here is derived from an EMBL/GenBank/DDBJ whole genome shotgun (WGS) entry which is preliminary data.</text>
</comment>
<evidence type="ECO:0000313" key="3">
    <source>
        <dbReference type="Proteomes" id="UP001266305"/>
    </source>
</evidence>
<feature type="non-terminal residue" evidence="2">
    <location>
        <position position="1"/>
    </location>
</feature>
<evidence type="ECO:0000313" key="2">
    <source>
        <dbReference type="EMBL" id="KAK2088048.1"/>
    </source>
</evidence>
<protein>
    <submittedName>
        <fullName evidence="2">Uncharacterized protein</fullName>
    </submittedName>
</protein>
<dbReference type="Proteomes" id="UP001266305">
    <property type="component" value="Unassembled WGS sequence"/>
</dbReference>
<feature type="non-terminal residue" evidence="2">
    <location>
        <position position="52"/>
    </location>
</feature>
<reference evidence="2 3" key="1">
    <citation type="submission" date="2023-05" db="EMBL/GenBank/DDBJ databases">
        <title>B98-5 Cell Line De Novo Hybrid Assembly: An Optical Mapping Approach.</title>
        <authorList>
            <person name="Kananen K."/>
            <person name="Auerbach J.A."/>
            <person name="Kautto E."/>
            <person name="Blachly J.S."/>
        </authorList>
    </citation>
    <scope>NUCLEOTIDE SEQUENCE [LARGE SCALE GENOMIC DNA]</scope>
    <source>
        <strain evidence="2">B95-8</strain>
        <tissue evidence="2">Cell line</tissue>
    </source>
</reference>
<evidence type="ECO:0000256" key="1">
    <source>
        <dbReference type="SAM" id="MobiDB-lite"/>
    </source>
</evidence>